<proteinExistence type="predicted"/>
<evidence type="ECO:0000313" key="3">
    <source>
        <dbReference type="Proteomes" id="UP000248886"/>
    </source>
</evidence>
<reference evidence="2 3" key="1">
    <citation type="submission" date="2018-06" db="EMBL/GenBank/DDBJ databases">
        <title>Draft sequence of Acidithiobacillus ferrooxidans CCM 4253.</title>
        <authorList>
            <person name="Moya-Beltran A."/>
            <person name="Castro M."/>
            <person name="Covarrubias P.C."/>
            <person name="Issotta F."/>
            <person name="Janiczek O."/>
            <person name="Mandl M."/>
            <person name="Kucera J."/>
            <person name="Quatrini R."/>
        </authorList>
    </citation>
    <scope>NUCLEOTIDE SEQUENCE [LARGE SCALE GENOMIC DNA]</scope>
    <source>
        <strain evidence="2 3">CCM 4253</strain>
    </source>
</reference>
<accession>A0A2W1K616</accession>
<dbReference type="Proteomes" id="UP000248886">
    <property type="component" value="Unassembled WGS sequence"/>
</dbReference>
<dbReference type="Pfam" id="PF01436">
    <property type="entry name" value="NHL"/>
    <property type="match status" value="1"/>
</dbReference>
<comment type="caution">
    <text evidence="2">The sequence shown here is derived from an EMBL/GenBank/DDBJ whole genome shotgun (WGS) entry which is preliminary data.</text>
</comment>
<dbReference type="Gene3D" id="2.120.10.30">
    <property type="entry name" value="TolB, C-terminal domain"/>
    <property type="match status" value="1"/>
</dbReference>
<protein>
    <recommendedName>
        <fullName evidence="4">NHL repeat protein</fullName>
    </recommendedName>
</protein>
<dbReference type="InterPro" id="IPR001258">
    <property type="entry name" value="NHL_repeat"/>
</dbReference>
<evidence type="ECO:0000313" key="2">
    <source>
        <dbReference type="EMBL" id="PZD82219.1"/>
    </source>
</evidence>
<evidence type="ECO:0008006" key="4">
    <source>
        <dbReference type="Google" id="ProtNLM"/>
    </source>
</evidence>
<dbReference type="InterPro" id="IPR050952">
    <property type="entry name" value="TRIM-NHL_E3_ligases"/>
</dbReference>
<dbReference type="OrthoDB" id="9811352at2"/>
<dbReference type="InterPro" id="IPR011042">
    <property type="entry name" value="6-blade_b-propeller_TolB-like"/>
</dbReference>
<dbReference type="OMA" id="DAWNHRV"/>
<dbReference type="AlphaFoldDB" id="A0A2W1K616"/>
<keyword evidence="1" id="KW-0677">Repeat</keyword>
<dbReference type="GeneID" id="65280059"/>
<dbReference type="EMBL" id="QKQP01000001">
    <property type="protein sequence ID" value="PZD82219.1"/>
    <property type="molecule type" value="Genomic_DNA"/>
</dbReference>
<dbReference type="SUPFAM" id="SSF101898">
    <property type="entry name" value="NHL repeat"/>
    <property type="match status" value="1"/>
</dbReference>
<gene>
    <name evidence="2" type="ORF">DN052_04090</name>
</gene>
<name>A0A2W1K616_ACIFR</name>
<sequence length="398" mass="43096">MTEYTHPLSAAIRNRPAAIPSEQLLVGAGARVILGEQVRPRGVVVPVVPSAQTLFGPRGASLMADGSLWVADTGHHRLLGWPTLPEADGQPATWLIGQPDFERDGGRNAHGPVGAASLNVPTGICPVGNGMAVADVWNHRVLIWYEVPHESHVPADLVLGQTDFVSAEINRGAPQPSASTLYWPYGVFWDGARLYVADSGNRRVLWWEGIPTEKGQPADGVLGQADFHCRDENGGHEADAMSMRWPHAVTHFWDWLVVGDAGNNRVLLWRGAPQRNGQAADMVLGQPDFAQNAHNRGNYFPNAACFNMPYGVTATGNWLIVADTANSRLLGWQADDLLTGASARTLAGQDGFQHKGDNRWGVVGRNTLCWPYGISAAGRSVIIADSGNNRVLLWDRRP</sequence>
<evidence type="ECO:0000256" key="1">
    <source>
        <dbReference type="ARBA" id="ARBA00022737"/>
    </source>
</evidence>
<dbReference type="PANTHER" id="PTHR24104">
    <property type="entry name" value="E3 UBIQUITIN-PROTEIN LIGASE NHLRC1-RELATED"/>
    <property type="match status" value="1"/>
</dbReference>
<dbReference type="RefSeq" id="WP_012536302.1">
    <property type="nucleotide sequence ID" value="NZ_AP025160.1"/>
</dbReference>
<organism evidence="2 3">
    <name type="scientific">Acidithiobacillus ferrooxidans</name>
    <name type="common">Thiobacillus ferrooxidans</name>
    <dbReference type="NCBI Taxonomy" id="920"/>
    <lineage>
        <taxon>Bacteria</taxon>
        <taxon>Pseudomonadati</taxon>
        <taxon>Pseudomonadota</taxon>
        <taxon>Acidithiobacillia</taxon>
        <taxon>Acidithiobacillales</taxon>
        <taxon>Acidithiobacillaceae</taxon>
        <taxon>Acidithiobacillus</taxon>
    </lineage>
</organism>